<dbReference type="SMART" id="SM00382">
    <property type="entry name" value="AAA"/>
    <property type="match status" value="1"/>
</dbReference>
<dbReference type="RefSeq" id="WP_132847445.1">
    <property type="nucleotide sequence ID" value="NZ_CP058648.1"/>
</dbReference>
<dbReference type="PANTHER" id="PTHR43582">
    <property type="entry name" value="LINEARMYCIN RESISTANCE ATP-BINDING PROTEIN LNRL"/>
    <property type="match status" value="1"/>
</dbReference>
<dbReference type="GO" id="GO:0005524">
    <property type="term" value="F:ATP binding"/>
    <property type="evidence" value="ECO:0007669"/>
    <property type="project" value="UniProtKB-KW"/>
</dbReference>
<dbReference type="GO" id="GO:1900753">
    <property type="term" value="P:doxorubicin transport"/>
    <property type="evidence" value="ECO:0007669"/>
    <property type="project" value="InterPro"/>
</dbReference>
<comment type="caution">
    <text evidence="7">The sequence shown here is derived from an EMBL/GenBank/DDBJ whole genome shotgun (WGS) entry which is preliminary data.</text>
</comment>
<keyword evidence="4 7" id="KW-0067">ATP-binding</keyword>
<evidence type="ECO:0000313" key="7">
    <source>
        <dbReference type="EMBL" id="TCQ07100.1"/>
    </source>
</evidence>
<keyword evidence="2" id="KW-0813">Transport</keyword>
<proteinExistence type="inferred from homology"/>
<dbReference type="Pfam" id="PF13732">
    <property type="entry name" value="DrrA1-3_C"/>
    <property type="match status" value="1"/>
</dbReference>
<dbReference type="GO" id="GO:0005886">
    <property type="term" value="C:plasma membrane"/>
    <property type="evidence" value="ECO:0007669"/>
    <property type="project" value="UniProtKB-SubCell"/>
</dbReference>
<dbReference type="PROSITE" id="PS00211">
    <property type="entry name" value="ABC_TRANSPORTER_1"/>
    <property type="match status" value="1"/>
</dbReference>
<dbReference type="Gene3D" id="3.40.50.300">
    <property type="entry name" value="P-loop containing nucleotide triphosphate hydrolases"/>
    <property type="match status" value="1"/>
</dbReference>
<sequence>MIKLIRVRKLYKSTEAVKGIDMEIREGEILGLLGPNGAGKSTTISIISTLFPPTEGQVIFEGQDIVKNPKAIRRLLGMVPQEIALYPELSAYENLKFFGKLYGLNGAELESKIDEVLNIIGMSEKAKTPVKTYSGGMKRRVNIGCALLHNPKILIMDEPTVGIDTQSRTYILETVKKLNREGMTIVYTSHYMDEVEYLCDRIYIMDDGHIIAQGTKEELKASMTKENTIIINFEYINNNLVDAIKSMQDVKSLIVEGDTIKVTCEKNSNLLQKTLLIAQDLDCVITSFFVKEPTLEDVFLSKTGRTLRD</sequence>
<accession>A0A4R2TT72</accession>
<protein>
    <submittedName>
        <fullName evidence="7">ABC-2 type transport system ATP-binding protein</fullName>
    </submittedName>
</protein>
<organism evidence="7 8">
    <name type="scientific">Serpentinicella alkaliphila</name>
    <dbReference type="NCBI Taxonomy" id="1734049"/>
    <lineage>
        <taxon>Bacteria</taxon>
        <taxon>Bacillati</taxon>
        <taxon>Bacillota</taxon>
        <taxon>Clostridia</taxon>
        <taxon>Peptostreptococcales</taxon>
        <taxon>Natronincolaceae</taxon>
        <taxon>Serpentinicella</taxon>
    </lineage>
</organism>
<dbReference type="InterPro" id="IPR025302">
    <property type="entry name" value="DrrA1/2-like_C"/>
</dbReference>
<evidence type="ECO:0000256" key="3">
    <source>
        <dbReference type="ARBA" id="ARBA00022741"/>
    </source>
</evidence>
<evidence type="ECO:0000256" key="1">
    <source>
        <dbReference type="ARBA" id="ARBA00004413"/>
    </source>
</evidence>
<dbReference type="Pfam" id="PF00005">
    <property type="entry name" value="ABC_tran"/>
    <property type="match status" value="1"/>
</dbReference>
<dbReference type="InterPro" id="IPR003593">
    <property type="entry name" value="AAA+_ATPase"/>
</dbReference>
<evidence type="ECO:0000256" key="2">
    <source>
        <dbReference type="ARBA" id="ARBA00022448"/>
    </source>
</evidence>
<keyword evidence="3" id="KW-0547">Nucleotide-binding</keyword>
<evidence type="ECO:0000256" key="4">
    <source>
        <dbReference type="ARBA" id="ARBA00022840"/>
    </source>
</evidence>
<dbReference type="AlphaFoldDB" id="A0A4R2TT72"/>
<evidence type="ECO:0000256" key="5">
    <source>
        <dbReference type="ARBA" id="ARBA00049985"/>
    </source>
</evidence>
<dbReference type="InterPro" id="IPR027417">
    <property type="entry name" value="P-loop_NTPase"/>
</dbReference>
<name>A0A4R2TT72_9FIRM</name>
<feature type="domain" description="ABC transporter" evidence="6">
    <location>
        <begin position="2"/>
        <end position="232"/>
    </location>
</feature>
<dbReference type="InterPro" id="IPR005894">
    <property type="entry name" value="DrrA"/>
</dbReference>
<gene>
    <name evidence="7" type="ORF">EDD79_100296</name>
</gene>
<evidence type="ECO:0000259" key="6">
    <source>
        <dbReference type="PROSITE" id="PS50893"/>
    </source>
</evidence>
<dbReference type="Proteomes" id="UP000295504">
    <property type="component" value="Unassembled WGS sequence"/>
</dbReference>
<dbReference type="SUPFAM" id="SSF52540">
    <property type="entry name" value="P-loop containing nucleoside triphosphate hydrolases"/>
    <property type="match status" value="1"/>
</dbReference>
<dbReference type="InterPro" id="IPR003439">
    <property type="entry name" value="ABC_transporter-like_ATP-bd"/>
</dbReference>
<dbReference type="GO" id="GO:0016887">
    <property type="term" value="F:ATP hydrolysis activity"/>
    <property type="evidence" value="ECO:0007669"/>
    <property type="project" value="InterPro"/>
</dbReference>
<dbReference type="EMBL" id="SLYC01000002">
    <property type="protein sequence ID" value="TCQ07100.1"/>
    <property type="molecule type" value="Genomic_DNA"/>
</dbReference>
<dbReference type="NCBIfam" id="TIGR01188">
    <property type="entry name" value="drrA"/>
    <property type="match status" value="1"/>
</dbReference>
<dbReference type="InterPro" id="IPR017871">
    <property type="entry name" value="ABC_transporter-like_CS"/>
</dbReference>
<dbReference type="GO" id="GO:0043215">
    <property type="term" value="P:daunorubicin transport"/>
    <property type="evidence" value="ECO:0007669"/>
    <property type="project" value="InterPro"/>
</dbReference>
<reference evidence="7 8" key="1">
    <citation type="submission" date="2019-03" db="EMBL/GenBank/DDBJ databases">
        <title>Genomic Encyclopedia of Type Strains, Phase IV (KMG-IV): sequencing the most valuable type-strain genomes for metagenomic binning, comparative biology and taxonomic classification.</title>
        <authorList>
            <person name="Goeker M."/>
        </authorList>
    </citation>
    <scope>NUCLEOTIDE SEQUENCE [LARGE SCALE GENOMIC DNA]</scope>
    <source>
        <strain evidence="7 8">DSM 100013</strain>
    </source>
</reference>
<evidence type="ECO:0000313" key="8">
    <source>
        <dbReference type="Proteomes" id="UP000295504"/>
    </source>
</evidence>
<comment type="subcellular location">
    <subcellularLocation>
        <location evidence="1">Cell membrane</location>
        <topology evidence="1">Peripheral membrane protein</topology>
        <orientation evidence="1">Cytoplasmic side</orientation>
    </subcellularLocation>
</comment>
<dbReference type="PANTHER" id="PTHR43582:SF2">
    <property type="entry name" value="LINEARMYCIN RESISTANCE ATP-BINDING PROTEIN LNRL"/>
    <property type="match status" value="1"/>
</dbReference>
<comment type="similarity">
    <text evidence="5">Belongs to the ABC transporter superfamily. Drug exporter-1 (DrugE1) (TC 3.A.1.105) family.</text>
</comment>
<dbReference type="OrthoDB" id="9804819at2"/>
<dbReference type="PROSITE" id="PS50893">
    <property type="entry name" value="ABC_TRANSPORTER_2"/>
    <property type="match status" value="1"/>
</dbReference>
<keyword evidence="8" id="KW-1185">Reference proteome</keyword>